<accession>A0A454Y3T1</accession>
<sequence length="141" mass="15303">MALRTQFTTKFAALTAARTRSVARSTTIRPMAQVTITEGVTFDTVAREWRCKWSADDDKASLAAAQKVLEKHLPAMKAKGKVQRTVCGGCLDFKVSTALPAGDFGAWEEAGFAPETDFLAELEAIPGISNVETQTFTLMPM</sequence>
<organism evidence="1 3">
    <name type="scientific">Ostreococcus tauri</name>
    <name type="common">Marine green alga</name>
    <dbReference type="NCBI Taxonomy" id="70448"/>
    <lineage>
        <taxon>Eukaryota</taxon>
        <taxon>Viridiplantae</taxon>
        <taxon>Chlorophyta</taxon>
        <taxon>Mamiellophyceae</taxon>
        <taxon>Mamiellales</taxon>
        <taxon>Bathycoccaceae</taxon>
        <taxon>Ostreococcus</taxon>
    </lineage>
</organism>
<dbReference type="OrthoDB" id="497128at2759"/>
<accession>Q010T9</accession>
<name>Q010T9_OSTTA</name>
<evidence type="ECO:0000313" key="2">
    <source>
        <dbReference type="EMBL" id="OUS48714.1"/>
    </source>
</evidence>
<dbReference type="EMBL" id="CAID01000009">
    <property type="protein sequence ID" value="CAL55591.1"/>
    <property type="molecule type" value="Genomic_DNA"/>
</dbReference>
<proteinExistence type="predicted"/>
<dbReference type="EMBL" id="KZ155772">
    <property type="protein sequence ID" value="OUS48714.1"/>
    <property type="molecule type" value="Genomic_DNA"/>
</dbReference>
<dbReference type="RefSeq" id="XP_003081422.1">
    <property type="nucleotide sequence ID" value="XM_003081374.1"/>
</dbReference>
<dbReference type="GeneID" id="9831845"/>
<reference evidence="2" key="3">
    <citation type="submission" date="2017-04" db="EMBL/GenBank/DDBJ databases">
        <title>Population genomics of picophytoplankton unveils novel chromosome hypervariability.</title>
        <authorList>
            <consortium name="DOE Joint Genome Institute"/>
            <person name="Blanc-Mathieu R."/>
            <person name="Krasovec M."/>
            <person name="Hebrard M."/>
            <person name="Yau S."/>
            <person name="Desgranges E."/>
            <person name="Martin J."/>
            <person name="Schackwitz W."/>
            <person name="Kuo A."/>
            <person name="Salin G."/>
            <person name="Donnadieu C."/>
            <person name="Desdevises Y."/>
            <person name="Sanchez-Ferandin S."/>
            <person name="Moreau H."/>
            <person name="Rivals E."/>
            <person name="Grigoriev I.V."/>
            <person name="Grimsley N."/>
            <person name="Eyre-Walker A."/>
            <person name="Piganeau G."/>
        </authorList>
    </citation>
    <scope>NUCLEOTIDE SEQUENCE [LARGE SCALE GENOMIC DNA]</scope>
    <source>
        <strain evidence="2">RCC 1115</strain>
    </source>
</reference>
<evidence type="ECO:0000313" key="1">
    <source>
        <dbReference type="EMBL" id="CAL55591.1"/>
    </source>
</evidence>
<dbReference type="Proteomes" id="UP000009170">
    <property type="component" value="Unassembled WGS sequence"/>
</dbReference>
<dbReference type="OMA" id="EWRCKWD"/>
<evidence type="ECO:0000313" key="3">
    <source>
        <dbReference type="Proteomes" id="UP000009170"/>
    </source>
</evidence>
<dbReference type="InParanoid" id="Q010T9"/>
<dbReference type="AlphaFoldDB" id="Q010T9"/>
<reference evidence="1 3" key="1">
    <citation type="journal article" date="2006" name="Proc. Natl. Acad. Sci. U.S.A.">
        <title>Genome analysis of the smallest free-living eukaryote Ostreococcus tauri unveils many unique features.</title>
        <authorList>
            <person name="Derelle E."/>
            <person name="Ferraz C."/>
            <person name="Rombauts S."/>
            <person name="Rouze P."/>
            <person name="Worden A.Z."/>
            <person name="Robbens S."/>
            <person name="Partensky F."/>
            <person name="Degroeve S."/>
            <person name="Echeynie S."/>
            <person name="Cooke R."/>
            <person name="Saeys Y."/>
            <person name="Wuyts J."/>
            <person name="Jabbari K."/>
            <person name="Bowler C."/>
            <person name="Panaud O."/>
            <person name="Piegu B."/>
            <person name="Ball S.G."/>
            <person name="Ral J.-P."/>
            <person name="Bouget F.-Y."/>
            <person name="Piganeau G."/>
            <person name="De Baets B."/>
            <person name="Picard A."/>
            <person name="Delseny M."/>
            <person name="Demaille J."/>
            <person name="Van de Peer Y."/>
            <person name="Moreau H."/>
        </authorList>
    </citation>
    <scope>NUCLEOTIDE SEQUENCE [LARGE SCALE GENOMIC DNA]</scope>
    <source>
        <strain evidence="1 3">OTTH0595</strain>
    </source>
</reference>
<gene>
    <name evidence="2" type="ORF">BE221DRAFT_88423</name>
    <name evidence="1" type="ORF">OT_ostta09g04370</name>
</gene>
<keyword evidence="3" id="KW-1185">Reference proteome</keyword>
<reference evidence="1" key="2">
    <citation type="journal article" date="2014" name="BMC Genomics">
        <title>An improved genome of the model marine alga Ostreococcus tauri unfolds by assessing Illumina de novo assemblies.</title>
        <authorList>
            <person name="Blanc-Mathieu R."/>
            <person name="Verhelst B."/>
            <person name="Derelle E."/>
            <person name="Rombauts S."/>
            <person name="Bouget F.Y."/>
            <person name="Carre I."/>
            <person name="Chateau A."/>
            <person name="Eyre-Walker A."/>
            <person name="Grimsley N."/>
            <person name="Moreau H."/>
            <person name="Piegu B."/>
            <person name="Rivals E."/>
            <person name="Schackwitz W."/>
            <person name="Van de Peer Y."/>
            <person name="Piganeau G."/>
        </authorList>
    </citation>
    <scope>NUCLEOTIDE SEQUENCE</scope>
    <source>
        <strain evidence="1">RCC4221</strain>
    </source>
</reference>
<dbReference type="Proteomes" id="UP000195557">
    <property type="component" value="Unassembled WGS sequence"/>
</dbReference>
<protein>
    <submittedName>
        <fullName evidence="1">Unnamed product</fullName>
    </submittedName>
</protein>
<accession>A0A1Y5IKP4</accession>
<dbReference type="KEGG" id="ota:OT_ostta09g04370"/>